<protein>
    <submittedName>
        <fullName evidence="3">Polysaccharide deacetylase</fullName>
    </submittedName>
</protein>
<dbReference type="InterPro" id="IPR051398">
    <property type="entry name" value="Polysacch_Deacetylase"/>
</dbReference>
<dbReference type="EMBL" id="BMPF01000003">
    <property type="protein sequence ID" value="GGL38238.1"/>
    <property type="molecule type" value="Genomic_DNA"/>
</dbReference>
<evidence type="ECO:0000256" key="1">
    <source>
        <dbReference type="ARBA" id="ARBA00022729"/>
    </source>
</evidence>
<reference evidence="3 4" key="1">
    <citation type="journal article" date="2019" name="Int. J. Syst. Evol. Microbiol.">
        <title>The Global Catalogue of Microorganisms (GCM) 10K type strain sequencing project: providing services to taxonomists for standard genome sequencing and annotation.</title>
        <authorList>
            <consortium name="The Broad Institute Genomics Platform"/>
            <consortium name="The Broad Institute Genome Sequencing Center for Infectious Disease"/>
            <person name="Wu L."/>
            <person name="Ma J."/>
        </authorList>
    </citation>
    <scope>NUCLEOTIDE SEQUENCE [LARGE SCALE GENOMIC DNA]</scope>
    <source>
        <strain evidence="3 4">JCM 19585</strain>
    </source>
</reference>
<dbReference type="PANTHER" id="PTHR34216:SF7">
    <property type="entry name" value="POLY-BETA-1,6-N-ACETYL-D-GLUCOSAMINE N-DEACETYLASE"/>
    <property type="match status" value="1"/>
</dbReference>
<organism evidence="3 4">
    <name type="scientific">Halarchaeum grantii</name>
    <dbReference type="NCBI Taxonomy" id="1193105"/>
    <lineage>
        <taxon>Archaea</taxon>
        <taxon>Methanobacteriati</taxon>
        <taxon>Methanobacteriota</taxon>
        <taxon>Stenosarchaea group</taxon>
        <taxon>Halobacteria</taxon>
        <taxon>Halobacteriales</taxon>
        <taxon>Halobacteriaceae</taxon>
    </lineage>
</organism>
<keyword evidence="1" id="KW-0732">Signal</keyword>
<evidence type="ECO:0000313" key="4">
    <source>
        <dbReference type="Proteomes" id="UP000628840"/>
    </source>
</evidence>
<dbReference type="RefSeq" id="WP_188883827.1">
    <property type="nucleotide sequence ID" value="NZ_BMPF01000003.1"/>
</dbReference>
<accession>A0A830FBI0</accession>
<dbReference type="OrthoDB" id="10436at2157"/>
<dbReference type="Proteomes" id="UP000628840">
    <property type="component" value="Unassembled WGS sequence"/>
</dbReference>
<dbReference type="AlphaFoldDB" id="A0A830FBI0"/>
<dbReference type="InterPro" id="IPR011330">
    <property type="entry name" value="Glyco_hydro/deAcase_b/a-brl"/>
</dbReference>
<dbReference type="Pfam" id="PF01522">
    <property type="entry name" value="Polysacc_deac_1"/>
    <property type="match status" value="1"/>
</dbReference>
<gene>
    <name evidence="3" type="ORF">GCM10009037_22330</name>
</gene>
<feature type="domain" description="NodB homology" evidence="2">
    <location>
        <begin position="85"/>
        <end position="271"/>
    </location>
</feature>
<proteinExistence type="predicted"/>
<dbReference type="Gene3D" id="3.20.20.370">
    <property type="entry name" value="Glycoside hydrolase/deacetylase"/>
    <property type="match status" value="1"/>
</dbReference>
<evidence type="ECO:0000259" key="2">
    <source>
        <dbReference type="PROSITE" id="PS51677"/>
    </source>
</evidence>
<comment type="caution">
    <text evidence="3">The sequence shown here is derived from an EMBL/GenBank/DDBJ whole genome shotgun (WGS) entry which is preliminary data.</text>
</comment>
<dbReference type="CDD" id="cd10918">
    <property type="entry name" value="CE4_NodB_like_5s_6s"/>
    <property type="match status" value="1"/>
</dbReference>
<name>A0A830FBI0_9EURY</name>
<dbReference type="GO" id="GO:0005975">
    <property type="term" value="P:carbohydrate metabolic process"/>
    <property type="evidence" value="ECO:0007669"/>
    <property type="project" value="InterPro"/>
</dbReference>
<dbReference type="GO" id="GO:0016810">
    <property type="term" value="F:hydrolase activity, acting on carbon-nitrogen (but not peptide) bonds"/>
    <property type="evidence" value="ECO:0007669"/>
    <property type="project" value="InterPro"/>
</dbReference>
<keyword evidence="4" id="KW-1185">Reference proteome</keyword>
<dbReference type="SUPFAM" id="SSF88713">
    <property type="entry name" value="Glycoside hydrolase/deacetylase"/>
    <property type="match status" value="1"/>
</dbReference>
<dbReference type="PANTHER" id="PTHR34216">
    <property type="match status" value="1"/>
</dbReference>
<dbReference type="InterPro" id="IPR002509">
    <property type="entry name" value="NODB_dom"/>
</dbReference>
<evidence type="ECO:0000313" key="3">
    <source>
        <dbReference type="EMBL" id="GGL38238.1"/>
    </source>
</evidence>
<dbReference type="PROSITE" id="PS51677">
    <property type="entry name" value="NODB"/>
    <property type="match status" value="1"/>
</dbReference>
<sequence>MDIPEAVSAGKEAVWRTLAEADARLGVAAPTSQNVVLMYHSVGGSAGNTDGRVVTVEAFRELLAWLDGRYEFVDLPAVLDAGDGPRVAVTFDDAYRSVHRHALPVLREFDAPATVYVIADRVGGATERGVPYLTEAQIRELVADDLVTVGNHTRTHARLSALDEAALREEVVGAKDALEARFDCDVERFCYPYGDYTPRVVDVVRESHDYATADDGHVAPATDPHRIPRVDASQRPTVVRWELTGAAESLRRRVGGAPQGEGYADTGTRIA</sequence>